<protein>
    <submittedName>
        <fullName evidence="1">Uncharacterized protein</fullName>
    </submittedName>
</protein>
<dbReference type="Proteomes" id="UP001281410">
    <property type="component" value="Unassembled WGS sequence"/>
</dbReference>
<sequence length="222" mass="23792">MGSEENARLCANLNLLETEGPVQRLQACLMTAVAERLSLSLVGKVLTNKVVNMDAFVGVIKTIWTIEIGEVLSGMVGVVKDVDVGESGDCSGEFLRVGVMIDISKPFRRCLCVDVLGDGEETVMLLCYERLLNHCFQCGRDGGSGLNGFAFQSKEGGGRWKQRARSAAKVKADAELTYGGCVEGVGNTTEHGGYVLDPFGKSGKLVFSVRNGCVDMMIGRIV</sequence>
<evidence type="ECO:0000313" key="1">
    <source>
        <dbReference type="EMBL" id="KAK3226095.1"/>
    </source>
</evidence>
<name>A0AAE0AYK4_9ROSI</name>
<organism evidence="1 2">
    <name type="scientific">Dipteronia sinensis</name>
    <dbReference type="NCBI Taxonomy" id="43782"/>
    <lineage>
        <taxon>Eukaryota</taxon>
        <taxon>Viridiplantae</taxon>
        <taxon>Streptophyta</taxon>
        <taxon>Embryophyta</taxon>
        <taxon>Tracheophyta</taxon>
        <taxon>Spermatophyta</taxon>
        <taxon>Magnoliopsida</taxon>
        <taxon>eudicotyledons</taxon>
        <taxon>Gunneridae</taxon>
        <taxon>Pentapetalae</taxon>
        <taxon>rosids</taxon>
        <taxon>malvids</taxon>
        <taxon>Sapindales</taxon>
        <taxon>Sapindaceae</taxon>
        <taxon>Hippocastanoideae</taxon>
        <taxon>Acereae</taxon>
        <taxon>Dipteronia</taxon>
    </lineage>
</organism>
<keyword evidence="2" id="KW-1185">Reference proteome</keyword>
<dbReference type="EMBL" id="JANJYJ010000002">
    <property type="protein sequence ID" value="KAK3226095.1"/>
    <property type="molecule type" value="Genomic_DNA"/>
</dbReference>
<accession>A0AAE0AYK4</accession>
<evidence type="ECO:0000313" key="2">
    <source>
        <dbReference type="Proteomes" id="UP001281410"/>
    </source>
</evidence>
<proteinExistence type="predicted"/>
<reference evidence="1" key="1">
    <citation type="journal article" date="2023" name="Plant J.">
        <title>Genome sequences and population genomics provide insights into the demographic history, inbreeding, and mutation load of two 'living fossil' tree species of Dipteronia.</title>
        <authorList>
            <person name="Feng Y."/>
            <person name="Comes H.P."/>
            <person name="Chen J."/>
            <person name="Zhu S."/>
            <person name="Lu R."/>
            <person name="Zhang X."/>
            <person name="Li P."/>
            <person name="Qiu J."/>
            <person name="Olsen K.M."/>
            <person name="Qiu Y."/>
        </authorList>
    </citation>
    <scope>NUCLEOTIDE SEQUENCE</scope>
    <source>
        <strain evidence="1">NBL</strain>
    </source>
</reference>
<dbReference type="AlphaFoldDB" id="A0AAE0AYK4"/>
<comment type="caution">
    <text evidence="1">The sequence shown here is derived from an EMBL/GenBank/DDBJ whole genome shotgun (WGS) entry which is preliminary data.</text>
</comment>
<gene>
    <name evidence="1" type="ORF">Dsin_005957</name>
</gene>